<dbReference type="InterPro" id="IPR010310">
    <property type="entry name" value="T7SS_ESAT-6-like"/>
</dbReference>
<dbReference type="Pfam" id="PF06013">
    <property type="entry name" value="WXG100"/>
    <property type="match status" value="1"/>
</dbReference>
<dbReference type="EMBL" id="FNJB01000013">
    <property type="protein sequence ID" value="SDP73792.1"/>
    <property type="molecule type" value="Genomic_DNA"/>
</dbReference>
<proteinExistence type="inferred from homology"/>
<dbReference type="RefSeq" id="WP_091382586.1">
    <property type="nucleotide sequence ID" value="NZ_FNDV01000001.1"/>
</dbReference>
<evidence type="ECO:0000313" key="2">
    <source>
        <dbReference type="EMBL" id="SDP73792.1"/>
    </source>
</evidence>
<gene>
    <name evidence="2" type="ORF">SAMN05192558_11331</name>
</gene>
<evidence type="ECO:0000313" key="3">
    <source>
        <dbReference type="Proteomes" id="UP000199651"/>
    </source>
</evidence>
<dbReference type="AlphaFoldDB" id="A0A1H0V5I3"/>
<organism evidence="2 3">
    <name type="scientific">Actinokineospora alba</name>
    <dbReference type="NCBI Taxonomy" id="504798"/>
    <lineage>
        <taxon>Bacteria</taxon>
        <taxon>Bacillati</taxon>
        <taxon>Actinomycetota</taxon>
        <taxon>Actinomycetes</taxon>
        <taxon>Pseudonocardiales</taxon>
        <taxon>Pseudonocardiaceae</taxon>
        <taxon>Actinokineospora</taxon>
    </lineage>
</organism>
<protein>
    <recommendedName>
        <fullName evidence="1">ESAT-6-like protein</fullName>
    </recommendedName>
</protein>
<name>A0A1H0V5I3_9PSEU</name>
<accession>A0A1H0V5I3</accession>
<dbReference type="Proteomes" id="UP000199651">
    <property type="component" value="Unassembled WGS sequence"/>
</dbReference>
<dbReference type="Gene3D" id="1.10.287.1060">
    <property type="entry name" value="ESAT-6-like"/>
    <property type="match status" value="1"/>
</dbReference>
<keyword evidence="3" id="KW-1185">Reference proteome</keyword>
<dbReference type="InterPro" id="IPR036689">
    <property type="entry name" value="ESAT-6-like_sf"/>
</dbReference>
<dbReference type="STRING" id="504798.SAMN05421871_101785"/>
<evidence type="ECO:0000256" key="1">
    <source>
        <dbReference type="RuleBase" id="RU362001"/>
    </source>
</evidence>
<dbReference type="NCBIfam" id="TIGR03930">
    <property type="entry name" value="WXG100_ESAT6"/>
    <property type="match status" value="1"/>
</dbReference>
<dbReference type="OrthoDB" id="4554345at2"/>
<comment type="similarity">
    <text evidence="1">Belongs to the WXG100 family.</text>
</comment>
<reference evidence="3" key="1">
    <citation type="submission" date="2016-10" db="EMBL/GenBank/DDBJ databases">
        <authorList>
            <person name="Varghese N."/>
            <person name="Submissions S."/>
        </authorList>
    </citation>
    <scope>NUCLEOTIDE SEQUENCE [LARGE SCALE GENOMIC DNA]</scope>
    <source>
        <strain evidence="3">IBRC-M 10655</strain>
    </source>
</reference>
<sequence>MAGYGISPEEMAKAAVDVDNVNEESRGVLSSLRSALVPLEDNWNGEAARAFQTLMQRFDADAAKLADALQGISEQLKSSNEAYVRQEEEAAQSMSNIANVLGG</sequence>
<dbReference type="SUPFAM" id="SSF140453">
    <property type="entry name" value="EsxAB dimer-like"/>
    <property type="match status" value="1"/>
</dbReference>